<evidence type="ECO:0000313" key="2">
    <source>
        <dbReference type="EMBL" id="GGK39639.1"/>
    </source>
</evidence>
<dbReference type="EMBL" id="BMMW01000001">
    <property type="protein sequence ID" value="GGK39639.1"/>
    <property type="molecule type" value="Genomic_DNA"/>
</dbReference>
<feature type="compositionally biased region" description="Low complexity" evidence="1">
    <location>
        <begin position="441"/>
        <end position="453"/>
    </location>
</feature>
<comment type="caution">
    <text evidence="2">The sequence shown here is derived from an EMBL/GenBank/DDBJ whole genome shotgun (WGS) entry which is preliminary data.</text>
</comment>
<accession>A0A917QB46</accession>
<proteinExistence type="predicted"/>
<dbReference type="AlphaFoldDB" id="A0A917QB46"/>
<dbReference type="Proteomes" id="UP000612956">
    <property type="component" value="Unassembled WGS sequence"/>
</dbReference>
<evidence type="ECO:0000313" key="3">
    <source>
        <dbReference type="Proteomes" id="UP000612956"/>
    </source>
</evidence>
<feature type="compositionally biased region" description="Low complexity" evidence="1">
    <location>
        <begin position="388"/>
        <end position="408"/>
    </location>
</feature>
<sequence length="540" mass="51529">MRPLSSPDTGVIAPSTLTANESAKHALTTAPGDASGLLSGLPDTSLVQLPADVTDTAVGYATKLSDDANAGIPVSPAGLGGLSGLGGNSVQAQDILSGIPDSTSLLTGVQSTISQGAANGFAAAHSALNQAESGLAGVTGGSLGTGTASAGSGTATGATNSAASSTITDDPVSALLNGLSLPALPGIETLFEPILSLLSSFGTGTFGSIDPTSILSNSSSAIETAMSVAKSGLTTVQSLWEGKASDSATTSSQQAQNQGTEASQRGIDIASLTQQAAAVVQSGNAQLSAIATTFATQAAALAPTIMLPPTQAALIALATEHITEAVTVVNITRGQLAGHSAQLAGVVQQLAAQSGLPSPQDVLSVVSENAEPLLTQAQSALTGLTQDLSTTPAGTTPSGTTPGTSPAGLGTGGSPGGGSPGGSSPGGASLAGLGGKGGTTGTPSAGTPKAGTPAAAVPAARVMGTAGTMGTAGGAGTSMMGAPGAAGAGRGNGNEEHKGSVTPYQSRLGNDDLTGPLGEGAPEVIGGGFEDDADSDEARF</sequence>
<gene>
    <name evidence="2" type="ORF">GCM10011591_09170</name>
</gene>
<keyword evidence="3" id="KW-1185">Reference proteome</keyword>
<dbReference type="RefSeq" id="WP_188827525.1">
    <property type="nucleotide sequence ID" value="NZ_BMMW01000001.1"/>
</dbReference>
<organism evidence="2 3">
    <name type="scientific">Nocardia camponoti</name>
    <dbReference type="NCBI Taxonomy" id="1616106"/>
    <lineage>
        <taxon>Bacteria</taxon>
        <taxon>Bacillati</taxon>
        <taxon>Actinomycetota</taxon>
        <taxon>Actinomycetes</taxon>
        <taxon>Mycobacteriales</taxon>
        <taxon>Nocardiaceae</taxon>
        <taxon>Nocardia</taxon>
    </lineage>
</organism>
<reference evidence="2" key="2">
    <citation type="submission" date="2020-09" db="EMBL/GenBank/DDBJ databases">
        <authorList>
            <person name="Sun Q."/>
            <person name="Zhou Y."/>
        </authorList>
    </citation>
    <scope>NUCLEOTIDE SEQUENCE</scope>
    <source>
        <strain evidence="2">CGMCC 4.7278</strain>
    </source>
</reference>
<evidence type="ECO:0000256" key="1">
    <source>
        <dbReference type="SAM" id="MobiDB-lite"/>
    </source>
</evidence>
<feature type="region of interest" description="Disordered" evidence="1">
    <location>
        <begin position="475"/>
        <end position="540"/>
    </location>
</feature>
<feature type="compositionally biased region" description="Gly residues" evidence="1">
    <location>
        <begin position="409"/>
        <end position="425"/>
    </location>
</feature>
<feature type="compositionally biased region" description="Acidic residues" evidence="1">
    <location>
        <begin position="529"/>
        <end position="540"/>
    </location>
</feature>
<name>A0A917QB46_9NOCA</name>
<feature type="region of interest" description="Disordered" evidence="1">
    <location>
        <begin position="387"/>
        <end position="453"/>
    </location>
</feature>
<reference evidence="2" key="1">
    <citation type="journal article" date="2014" name="Int. J. Syst. Evol. Microbiol.">
        <title>Complete genome sequence of Corynebacterium casei LMG S-19264T (=DSM 44701T), isolated from a smear-ripened cheese.</title>
        <authorList>
            <consortium name="US DOE Joint Genome Institute (JGI-PGF)"/>
            <person name="Walter F."/>
            <person name="Albersmeier A."/>
            <person name="Kalinowski J."/>
            <person name="Ruckert C."/>
        </authorList>
    </citation>
    <scope>NUCLEOTIDE SEQUENCE</scope>
    <source>
        <strain evidence="2">CGMCC 4.7278</strain>
    </source>
</reference>
<protein>
    <submittedName>
        <fullName evidence="2">Uncharacterized protein</fullName>
    </submittedName>
</protein>